<proteinExistence type="predicted"/>
<name>A0A1H1E6Q8_9EURY</name>
<dbReference type="AlphaFoldDB" id="A0A1H1E6Q8"/>
<dbReference type="RefSeq" id="WP_175454452.1">
    <property type="nucleotide sequence ID" value="NZ_FNKQ01000003.1"/>
</dbReference>
<sequence>MPKVNCTECGRDVGMHELEAKTVTQRDGFDTRYRCPYCRTDMEDVTERLV</sequence>
<reference evidence="2" key="1">
    <citation type="submission" date="2016-10" db="EMBL/GenBank/DDBJ databases">
        <authorList>
            <person name="Varghese N."/>
            <person name="Submissions S."/>
        </authorList>
    </citation>
    <scope>NUCLEOTIDE SEQUENCE [LARGE SCALE GENOMIC DNA]</scope>
    <source>
        <strain evidence="2">CGMCC 1.12397</strain>
    </source>
</reference>
<gene>
    <name evidence="1" type="ORF">SAMN05216278_2763</name>
</gene>
<evidence type="ECO:0000313" key="2">
    <source>
        <dbReference type="Proteomes" id="UP000199289"/>
    </source>
</evidence>
<evidence type="ECO:0000313" key="1">
    <source>
        <dbReference type="EMBL" id="SDQ84441.1"/>
    </source>
</evidence>
<protein>
    <recommendedName>
        <fullName evidence="3">Small CPxCG-related zinc finger protein</fullName>
    </recommendedName>
</protein>
<dbReference type="Proteomes" id="UP000199289">
    <property type="component" value="Unassembled WGS sequence"/>
</dbReference>
<dbReference type="OrthoDB" id="7926at2157"/>
<organism evidence="1 2">
    <name type="scientific">Halopelagius longus</name>
    <dbReference type="NCBI Taxonomy" id="1236180"/>
    <lineage>
        <taxon>Archaea</taxon>
        <taxon>Methanobacteriati</taxon>
        <taxon>Methanobacteriota</taxon>
        <taxon>Stenosarchaea group</taxon>
        <taxon>Halobacteria</taxon>
        <taxon>Halobacteriales</taxon>
        <taxon>Haloferacaceae</taxon>
    </lineage>
</organism>
<evidence type="ECO:0008006" key="3">
    <source>
        <dbReference type="Google" id="ProtNLM"/>
    </source>
</evidence>
<accession>A0A1H1E6Q8</accession>
<dbReference type="EMBL" id="FNKQ01000003">
    <property type="protein sequence ID" value="SDQ84441.1"/>
    <property type="molecule type" value="Genomic_DNA"/>
</dbReference>